<organism evidence="1 2">
    <name type="scientific">Clostridium paraputrificum</name>
    <dbReference type="NCBI Taxonomy" id="29363"/>
    <lineage>
        <taxon>Bacteria</taxon>
        <taxon>Bacillati</taxon>
        <taxon>Bacillota</taxon>
        <taxon>Clostridia</taxon>
        <taxon>Eubacteriales</taxon>
        <taxon>Clostridiaceae</taxon>
        <taxon>Clostridium</taxon>
    </lineage>
</organism>
<dbReference type="OrthoDB" id="9815953at2"/>
<dbReference type="RefSeq" id="WP_027099024.1">
    <property type="nucleotide sequence ID" value="NZ_CABHIH010000009.1"/>
</dbReference>
<dbReference type="SUPFAM" id="SSF53163">
    <property type="entry name" value="HybD-like"/>
    <property type="match status" value="1"/>
</dbReference>
<dbReference type="InterPro" id="IPR023430">
    <property type="entry name" value="Pept_HybD-like_dom_sf"/>
</dbReference>
<evidence type="ECO:0000313" key="1">
    <source>
        <dbReference type="EMBL" id="OBY09606.1"/>
    </source>
</evidence>
<dbReference type="eggNOG" id="ENOG50313RY">
    <property type="taxonomic scope" value="Bacteria"/>
</dbReference>
<name>A0A174HHL8_9CLOT</name>
<protein>
    <submittedName>
        <fullName evidence="1">Spore protease YyaC</fullName>
    </submittedName>
</protein>
<dbReference type="GO" id="GO:0006508">
    <property type="term" value="P:proteolysis"/>
    <property type="evidence" value="ECO:0007669"/>
    <property type="project" value="UniProtKB-KW"/>
</dbReference>
<dbReference type="GO" id="GO:0008233">
    <property type="term" value="F:peptidase activity"/>
    <property type="evidence" value="ECO:0007669"/>
    <property type="project" value="UniProtKB-KW"/>
</dbReference>
<comment type="caution">
    <text evidence="1">The sequence shown here is derived from an EMBL/GenBank/DDBJ whole genome shotgun (WGS) entry which is preliminary data.</text>
</comment>
<dbReference type="EMBL" id="MAPZ01000028">
    <property type="protein sequence ID" value="OBY09606.1"/>
    <property type="molecule type" value="Genomic_DNA"/>
</dbReference>
<gene>
    <name evidence="1" type="ORF">CP373A1_14765</name>
</gene>
<dbReference type="AlphaFoldDB" id="A0A174HHL8"/>
<keyword evidence="2" id="KW-1185">Reference proteome</keyword>
<proteinExistence type="predicted"/>
<dbReference type="Proteomes" id="UP000092714">
    <property type="component" value="Unassembled WGS sequence"/>
</dbReference>
<keyword evidence="1" id="KW-0645">Protease</keyword>
<accession>A0A174HHL8</accession>
<reference evidence="1 2" key="1">
    <citation type="submission" date="2016-06" db="EMBL/GenBank/DDBJ databases">
        <authorList>
            <person name="Kjaerup R.B."/>
            <person name="Dalgaard T.S."/>
            <person name="Juul-Madsen H.R."/>
        </authorList>
    </citation>
    <scope>NUCLEOTIDE SEQUENCE [LARGE SCALE GENOMIC DNA]</scope>
    <source>
        <strain evidence="1 2">373-A1</strain>
    </source>
</reference>
<dbReference type="Pfam" id="PF06866">
    <property type="entry name" value="DUF1256"/>
    <property type="match status" value="1"/>
</dbReference>
<sequence length="196" mass="21953">MNTDFYIDSLSPNSYENIRDYLYNELKPIIKDKRPIIFLCIGTDRSTGDSLGPLIGYKLQFLKRKNFYIYGSLENPVHSKNIETILQRIQENFEDPFIIAVDACLGSFQNVGKIAIKKEPLLPGSALNKNLPSVGNMSITGIVNISGSFEFMVLQNTRLYTVMALADSIANGIYHFILKSVGGKKSNDFLSKNVSK</sequence>
<dbReference type="GeneID" id="42776858"/>
<dbReference type="NCBIfam" id="TIGR02841">
    <property type="entry name" value="spore_YyaC"/>
    <property type="match status" value="1"/>
</dbReference>
<evidence type="ECO:0000313" key="2">
    <source>
        <dbReference type="Proteomes" id="UP000092714"/>
    </source>
</evidence>
<keyword evidence="1" id="KW-0378">Hydrolase</keyword>
<dbReference type="InterPro" id="IPR009665">
    <property type="entry name" value="YyaC"/>
</dbReference>